<feature type="domain" description="Ig-like" evidence="2">
    <location>
        <begin position="114"/>
        <end position="220"/>
    </location>
</feature>
<dbReference type="SUPFAM" id="SSF48726">
    <property type="entry name" value="Immunoglobulin"/>
    <property type="match status" value="4"/>
</dbReference>
<accession>A0A151MYZ1</accession>
<dbReference type="InterPro" id="IPR003006">
    <property type="entry name" value="Ig/MHC_CS"/>
</dbReference>
<dbReference type="Pfam" id="PF07654">
    <property type="entry name" value="C1-set"/>
    <property type="match status" value="4"/>
</dbReference>
<proteinExistence type="predicted"/>
<organism evidence="3 4">
    <name type="scientific">Alligator mississippiensis</name>
    <name type="common">American alligator</name>
    <dbReference type="NCBI Taxonomy" id="8496"/>
    <lineage>
        <taxon>Eukaryota</taxon>
        <taxon>Metazoa</taxon>
        <taxon>Chordata</taxon>
        <taxon>Craniata</taxon>
        <taxon>Vertebrata</taxon>
        <taxon>Euteleostomi</taxon>
        <taxon>Archelosauria</taxon>
        <taxon>Archosauria</taxon>
        <taxon>Crocodylia</taxon>
        <taxon>Alligatoridae</taxon>
        <taxon>Alligatorinae</taxon>
        <taxon>Alligator</taxon>
    </lineage>
</organism>
<dbReference type="Gene3D" id="2.60.40.10">
    <property type="entry name" value="Immunoglobulins"/>
    <property type="match status" value="4"/>
</dbReference>
<dbReference type="SMART" id="SM00407">
    <property type="entry name" value="IGc1"/>
    <property type="match status" value="4"/>
</dbReference>
<dbReference type="FunFam" id="2.60.40.10:FF:000998">
    <property type="entry name" value="Immunoglobulin heavy constant epsilon"/>
    <property type="match status" value="1"/>
</dbReference>
<feature type="domain" description="Ig-like" evidence="2">
    <location>
        <begin position="228"/>
        <end position="327"/>
    </location>
</feature>
<evidence type="ECO:0000256" key="1">
    <source>
        <dbReference type="ARBA" id="ARBA00023319"/>
    </source>
</evidence>
<dbReference type="InterPro" id="IPR036179">
    <property type="entry name" value="Ig-like_dom_sf"/>
</dbReference>
<dbReference type="InterPro" id="IPR013783">
    <property type="entry name" value="Ig-like_fold"/>
</dbReference>
<dbReference type="AlphaFoldDB" id="A0A151MYZ1"/>
<protein>
    <recommendedName>
        <fullName evidence="2">Ig-like domain-containing protein</fullName>
    </recommendedName>
</protein>
<reference evidence="3 4" key="1">
    <citation type="journal article" date="2012" name="Genome Biol.">
        <title>Sequencing three crocodilian genomes to illuminate the evolution of archosaurs and amniotes.</title>
        <authorList>
            <person name="St John J.A."/>
            <person name="Braun E.L."/>
            <person name="Isberg S.R."/>
            <person name="Miles L.G."/>
            <person name="Chong A.Y."/>
            <person name="Gongora J."/>
            <person name="Dalzell P."/>
            <person name="Moran C."/>
            <person name="Bed'hom B."/>
            <person name="Abzhanov A."/>
            <person name="Burgess S.C."/>
            <person name="Cooksey A.M."/>
            <person name="Castoe T.A."/>
            <person name="Crawford N.G."/>
            <person name="Densmore L.D."/>
            <person name="Drew J.C."/>
            <person name="Edwards S.V."/>
            <person name="Faircloth B.C."/>
            <person name="Fujita M.K."/>
            <person name="Greenwold M.J."/>
            <person name="Hoffmann F.G."/>
            <person name="Howard J.M."/>
            <person name="Iguchi T."/>
            <person name="Janes D.E."/>
            <person name="Khan S.Y."/>
            <person name="Kohno S."/>
            <person name="de Koning A.J."/>
            <person name="Lance S.L."/>
            <person name="McCarthy F.M."/>
            <person name="McCormack J.E."/>
            <person name="Merchant M.E."/>
            <person name="Peterson D.G."/>
            <person name="Pollock D.D."/>
            <person name="Pourmand N."/>
            <person name="Raney B.J."/>
            <person name="Roessler K.A."/>
            <person name="Sanford J.R."/>
            <person name="Sawyer R.H."/>
            <person name="Schmidt C.J."/>
            <person name="Triplett E.W."/>
            <person name="Tuberville T.D."/>
            <person name="Venegas-Anaya M."/>
            <person name="Howard J.T."/>
            <person name="Jarvis E.D."/>
            <person name="Guillette L.J.Jr."/>
            <person name="Glenn T.C."/>
            <person name="Green R.E."/>
            <person name="Ray D.A."/>
        </authorList>
    </citation>
    <scope>NUCLEOTIDE SEQUENCE [LARGE SCALE GENOMIC DNA]</scope>
    <source>
        <strain evidence="3">KSC_2009_1</strain>
    </source>
</reference>
<keyword evidence="1" id="KW-0393">Immunoglobulin domain</keyword>
<dbReference type="FunFam" id="2.60.40.10:FF:000463">
    <property type="entry name" value="Immunoglobulin heavy constant gamma 1"/>
    <property type="match status" value="1"/>
</dbReference>
<evidence type="ECO:0000313" key="3">
    <source>
        <dbReference type="EMBL" id="KYO29704.1"/>
    </source>
</evidence>
<keyword evidence="4" id="KW-1185">Reference proteome</keyword>
<dbReference type="Proteomes" id="UP000050525">
    <property type="component" value="Unassembled WGS sequence"/>
</dbReference>
<sequence length="461" mass="50710">MGDLLCCSLQWLTSPTAPTLFPLVTSCGKEANQDPKTLGCLALDFFPDKATFSWNNKQNSSISEGIRNFPAVWTNAGTFTAATQISISAINLAVQRPLYCVAKHPQGQKALRIPPVIPRPVLMTLHSPILEDFEGPYRNASIMCQVKNLLSQEVDIQWMKNGVLLKSGITTMSSTYDDEWYLLTSELSVTEGEWNANNNYTCLVDSPEFSEMKNISKSITCGSDCINPNIEVDVIPPTFAETYLTKSAKLTCQVINMPSAEGLNVVWLRENGQALETTLQPPVLESNGRYSVVATASVCVDEWNEGKNYTCKVTHTGLEMPIEKTLCKSPVTNSHAPSIYVFSPPPEQLALHEAATVTCLAKGFNPPEFFIQWLQNGELMKASSYITGSPTLESQKPELYFAYSTLTISEQEWNAGNTYSCLVGHEKLPLQVAQKTIDKSTGKPTLVNVSLVLSDTANTCY</sequence>
<comment type="caution">
    <text evidence="3">The sequence shown here is derived from an EMBL/GenBank/DDBJ whole genome shotgun (WGS) entry which is preliminary data.</text>
</comment>
<dbReference type="CDD" id="cd05768">
    <property type="entry name" value="IgC1_CH3_IgAGD_CH4_IgAEM"/>
    <property type="match status" value="1"/>
</dbReference>
<feature type="domain" description="Ig-like" evidence="2">
    <location>
        <begin position="337"/>
        <end position="438"/>
    </location>
</feature>
<feature type="domain" description="Ig-like" evidence="2">
    <location>
        <begin position="18"/>
        <end position="112"/>
    </location>
</feature>
<dbReference type="InterPro" id="IPR050380">
    <property type="entry name" value="Immune_Resp_Modulators"/>
</dbReference>
<dbReference type="PROSITE" id="PS00290">
    <property type="entry name" value="IG_MHC"/>
    <property type="match status" value="2"/>
</dbReference>
<dbReference type="InterPro" id="IPR003597">
    <property type="entry name" value="Ig_C1-set"/>
</dbReference>
<gene>
    <name evidence="3" type="ORF">Y1Q_0005952</name>
</gene>
<dbReference type="STRING" id="8496.A0A151MYZ1"/>
<dbReference type="PROSITE" id="PS50835">
    <property type="entry name" value="IG_LIKE"/>
    <property type="match status" value="4"/>
</dbReference>
<evidence type="ECO:0000259" key="2">
    <source>
        <dbReference type="PROSITE" id="PS50835"/>
    </source>
</evidence>
<dbReference type="PANTHER" id="PTHR23411">
    <property type="entry name" value="TAPASIN"/>
    <property type="match status" value="1"/>
</dbReference>
<dbReference type="EMBL" id="AKHW03004519">
    <property type="protein sequence ID" value="KYO29704.1"/>
    <property type="molecule type" value="Genomic_DNA"/>
</dbReference>
<evidence type="ECO:0000313" key="4">
    <source>
        <dbReference type="Proteomes" id="UP000050525"/>
    </source>
</evidence>
<name>A0A151MYZ1_ALLMI</name>
<dbReference type="InterPro" id="IPR007110">
    <property type="entry name" value="Ig-like_dom"/>
</dbReference>